<dbReference type="PANTHER" id="PTHR42305">
    <property type="entry name" value="MEMBRANE PROTEIN RV1733C-RELATED"/>
    <property type="match status" value="1"/>
</dbReference>
<evidence type="ECO:0000313" key="3">
    <source>
        <dbReference type="Proteomes" id="UP000013968"/>
    </source>
</evidence>
<name>R4T8D5_9PSEU</name>
<organism evidence="2 3">
    <name type="scientific">Amycolatopsis keratiniphila</name>
    <dbReference type="NCBI Taxonomy" id="129921"/>
    <lineage>
        <taxon>Bacteria</taxon>
        <taxon>Bacillati</taxon>
        <taxon>Actinomycetota</taxon>
        <taxon>Actinomycetes</taxon>
        <taxon>Pseudonocardiales</taxon>
        <taxon>Pseudonocardiaceae</taxon>
        <taxon>Amycolatopsis</taxon>
        <taxon>Amycolatopsis japonica group</taxon>
    </lineage>
</organism>
<evidence type="ECO:0000256" key="1">
    <source>
        <dbReference type="SAM" id="Phobius"/>
    </source>
</evidence>
<dbReference type="KEGG" id="aoi:AORI_4623"/>
<gene>
    <name evidence="2" type="ORF">AORI_4623</name>
</gene>
<proteinExistence type="predicted"/>
<dbReference type="HOGENOM" id="CLU_084215_2_1_11"/>
<dbReference type="EMBL" id="CP003410">
    <property type="protein sequence ID" value="AGM07207.1"/>
    <property type="molecule type" value="Genomic_DNA"/>
</dbReference>
<keyword evidence="1" id="KW-0812">Transmembrane</keyword>
<evidence type="ECO:0008006" key="4">
    <source>
        <dbReference type="Google" id="ProtNLM"/>
    </source>
</evidence>
<dbReference type="PATRIC" id="fig|1156913.3.peg.4697"/>
<accession>R4T8D5</accession>
<keyword evidence="1" id="KW-1133">Transmembrane helix</keyword>
<sequence length="193" mass="20636">MKARPEFVTVITRRNPLIRWSDRLEAALIVGAVLLALLAIPFAAAAGSAAYAAGRERAAEQAANRQETTAVLIADAPPVHVRLDGVPLDEKVEVAARWTGPGGLIREGVVTVDAGTVTGNEVRIWLDARGYPVEAPVTDADALSQGIGVGTGLWLGWLTLVAMVLLACRAALGRGRAAEWAREWEQLAWKEKR</sequence>
<protein>
    <recommendedName>
        <fullName evidence="4">Transmembrane protein</fullName>
    </recommendedName>
</protein>
<reference evidence="2 3" key="1">
    <citation type="journal article" date="2013" name="BMC Genomics">
        <title>ContigScape: a Cytoscape plugin facilitating microbial genome gap closing.</title>
        <authorList>
            <person name="Tang B."/>
            <person name="Wang Q."/>
            <person name="Yang M."/>
            <person name="Xie F."/>
            <person name="Zhu Y."/>
            <person name="Zhuo Y."/>
            <person name="Wang S."/>
            <person name="Gao H."/>
            <person name="Ding X."/>
            <person name="Zhang L."/>
            <person name="Zhao G."/>
            <person name="Zheng H."/>
        </authorList>
    </citation>
    <scope>NUCLEOTIDE SEQUENCE [LARGE SCALE GENOMIC DNA]</scope>
    <source>
        <strain evidence="2 3">HCCB10007</strain>
    </source>
</reference>
<dbReference type="AlphaFoldDB" id="R4T8D5"/>
<evidence type="ECO:0000313" key="2">
    <source>
        <dbReference type="EMBL" id="AGM07207.1"/>
    </source>
</evidence>
<dbReference type="InterPro" id="IPR039708">
    <property type="entry name" value="MT1774/Rv1733c-like"/>
</dbReference>
<feature type="transmembrane region" description="Helical" evidence="1">
    <location>
        <begin position="154"/>
        <end position="172"/>
    </location>
</feature>
<dbReference type="PANTHER" id="PTHR42305:SF1">
    <property type="entry name" value="MEMBRANE PROTEIN RV1733C-RELATED"/>
    <property type="match status" value="1"/>
</dbReference>
<dbReference type="RefSeq" id="WP_016334955.1">
    <property type="nucleotide sequence ID" value="NC_021252.1"/>
</dbReference>
<keyword evidence="1" id="KW-0472">Membrane</keyword>
<dbReference type="Proteomes" id="UP000013968">
    <property type="component" value="Chromosome"/>
</dbReference>
<keyword evidence="3" id="KW-1185">Reference proteome</keyword>